<dbReference type="EMBL" id="CP012673">
    <property type="protein sequence ID" value="AUX39661.1"/>
    <property type="molecule type" value="Genomic_DNA"/>
</dbReference>
<keyword evidence="2" id="KW-0560">Oxidoreductase</keyword>
<evidence type="ECO:0000313" key="5">
    <source>
        <dbReference type="Proteomes" id="UP000238348"/>
    </source>
</evidence>
<dbReference type="PANTHER" id="PTHR43656:SF2">
    <property type="entry name" value="BINDING OXIDOREDUCTASE, PUTATIVE (AFU_ORTHOLOGUE AFUA_2G08260)-RELATED"/>
    <property type="match status" value="1"/>
</dbReference>
<dbReference type="SUPFAM" id="SSF51395">
    <property type="entry name" value="FMN-linked oxidoreductases"/>
    <property type="match status" value="1"/>
</dbReference>
<dbReference type="InterPro" id="IPR013785">
    <property type="entry name" value="Aldolase_TIM"/>
</dbReference>
<dbReference type="Gene3D" id="3.20.20.70">
    <property type="entry name" value="Aldolase class I"/>
    <property type="match status" value="1"/>
</dbReference>
<dbReference type="Pfam" id="PF00724">
    <property type="entry name" value="Oxidored_FMN"/>
    <property type="match status" value="1"/>
</dbReference>
<dbReference type="Proteomes" id="UP000238348">
    <property type="component" value="Chromosome"/>
</dbReference>
<sequence length="491" mass="55207">MKQNNANDVIFQELKFRSLTVKNRIFRSSISGRFDNYDGSGTYVRINWEEKFAAGGVGAIISSYVPVHTRGRILPNYAMIHHDGTIPFWTALGERIHRHDCKYILQLSHSGHQQDVGGVENLPFEAQSSTSRKDRFHGFPSRAMTKEEIQYTVQCFADGARRAKAAGLDGVETHSANGYLINQFLSSGINDRKDEYGGSVENRARFLVEIIRAIRRAVGDDFHVQAKIGAVDYNDVMPFERKGNTLEDSIAICQMLEEAGVDAIHVSSGSMFPHPRNPAGDFPLEDARRWYDGLLSSGTHTMRNYLMFRYRFLRPLFRRMWFRHLPATTRIEGISVEEARAIKRHVKVPVMVTGGFQTASVIAEAIRSGASDAVTIARPLIANNNLVKMFARGFDRPPNPCTYCNKCLLNVLENPLACYDLDRYEGDYAKMMQDAMSVYYPSPFATKPPPFAGLVAPESPDGPLVPLEAPDRAAVDGDTLRPTYYRGERHR</sequence>
<dbReference type="PANTHER" id="PTHR43656">
    <property type="entry name" value="BINDING OXIDOREDUCTASE, PUTATIVE (AFU_ORTHOLOGUE AFUA_2G08260)-RELATED"/>
    <property type="match status" value="1"/>
</dbReference>
<proteinExistence type="predicted"/>
<evidence type="ECO:0000313" key="4">
    <source>
        <dbReference type="EMBL" id="AUX39661.1"/>
    </source>
</evidence>
<dbReference type="AlphaFoldDB" id="A0A2L0EK37"/>
<dbReference type="GO" id="GO:0010181">
    <property type="term" value="F:FMN binding"/>
    <property type="evidence" value="ECO:0007669"/>
    <property type="project" value="InterPro"/>
</dbReference>
<name>A0A2L0EK37_SORCE</name>
<feature type="domain" description="NADH:flavin oxidoreductase/NADH oxidase N-terminal" evidence="3">
    <location>
        <begin position="10"/>
        <end position="272"/>
    </location>
</feature>
<accession>A0A2L0EK37</accession>
<reference evidence="4 5" key="1">
    <citation type="submission" date="2015-09" db="EMBL/GenBank/DDBJ databases">
        <title>Sorangium comparison.</title>
        <authorList>
            <person name="Zaburannyi N."/>
            <person name="Bunk B."/>
            <person name="Overmann J."/>
            <person name="Mueller R."/>
        </authorList>
    </citation>
    <scope>NUCLEOTIDE SEQUENCE [LARGE SCALE GENOMIC DNA]</scope>
    <source>
        <strain evidence="4 5">So ce26</strain>
    </source>
</reference>
<evidence type="ECO:0000256" key="2">
    <source>
        <dbReference type="ARBA" id="ARBA00023002"/>
    </source>
</evidence>
<dbReference type="CDD" id="cd02803">
    <property type="entry name" value="OYE_like_FMN_family"/>
    <property type="match status" value="1"/>
</dbReference>
<protein>
    <submittedName>
        <fullName evidence="4">FMN reductase</fullName>
    </submittedName>
</protein>
<dbReference type="InterPro" id="IPR001155">
    <property type="entry name" value="OxRdtase_FMN_N"/>
</dbReference>
<organism evidence="4 5">
    <name type="scientific">Sorangium cellulosum</name>
    <name type="common">Polyangium cellulosum</name>
    <dbReference type="NCBI Taxonomy" id="56"/>
    <lineage>
        <taxon>Bacteria</taxon>
        <taxon>Pseudomonadati</taxon>
        <taxon>Myxococcota</taxon>
        <taxon>Polyangia</taxon>
        <taxon>Polyangiales</taxon>
        <taxon>Polyangiaceae</taxon>
        <taxon>Sorangium</taxon>
    </lineage>
</organism>
<keyword evidence="1" id="KW-0285">Flavoprotein</keyword>
<dbReference type="InterPro" id="IPR051799">
    <property type="entry name" value="NADH_flavin_oxidoreductase"/>
</dbReference>
<evidence type="ECO:0000256" key="1">
    <source>
        <dbReference type="ARBA" id="ARBA00022630"/>
    </source>
</evidence>
<dbReference type="GO" id="GO:0016491">
    <property type="term" value="F:oxidoreductase activity"/>
    <property type="evidence" value="ECO:0007669"/>
    <property type="project" value="UniProtKB-KW"/>
</dbReference>
<dbReference type="RefSeq" id="WP_199789580.1">
    <property type="nucleotide sequence ID" value="NZ_CP012673.1"/>
</dbReference>
<evidence type="ECO:0000259" key="3">
    <source>
        <dbReference type="Pfam" id="PF00724"/>
    </source>
</evidence>
<gene>
    <name evidence="4" type="primary">fre</name>
    <name evidence="4" type="ORF">SOCE26_010560</name>
</gene>